<accession>A0A3L6RXK2</accession>
<evidence type="ECO:0000313" key="3">
    <source>
        <dbReference type="Proteomes" id="UP000275267"/>
    </source>
</evidence>
<evidence type="ECO:0000256" key="1">
    <source>
        <dbReference type="SAM" id="MobiDB-lite"/>
    </source>
</evidence>
<feature type="region of interest" description="Disordered" evidence="1">
    <location>
        <begin position="1"/>
        <end position="23"/>
    </location>
</feature>
<sequence length="328" mass="35482">MPARPSLRLRSDSPTTTTAESSCRSFSSAATTAAWLWSPTISGSDRRRGCCYLGTRLAPQVDMLPGTKHTKQGTFWQQATAIAAGIAIHHELASSKEAQMFKRIQSSTLQSSMLHTYDVPHTAVHSIEQTGQFATSTRRRCSVRSCRAACRAGPSSGARRRRRCHTGAPSTPTSPRTPRTGRSSPWLAPSPPPDPSLPLSPRRDPLKPRSKKKRCGDRGRRGGCHRHCLGLGAAEAVAEALGAEVARGRGAEEAAVVGAGEWVLRILAPLLLHRFGRGGGGWELGGACLRTRAFGHGFGRDRAGREGVRRGERRGLMRRDEERAARVC</sequence>
<feature type="compositionally biased region" description="Basic residues" evidence="1">
    <location>
        <begin position="208"/>
        <end position="222"/>
    </location>
</feature>
<feature type="region of interest" description="Disordered" evidence="1">
    <location>
        <begin position="152"/>
        <end position="222"/>
    </location>
</feature>
<feature type="compositionally biased region" description="Low complexity" evidence="1">
    <location>
        <begin position="169"/>
        <end position="187"/>
    </location>
</feature>
<evidence type="ECO:0000313" key="2">
    <source>
        <dbReference type="EMBL" id="RLN09803.1"/>
    </source>
</evidence>
<organism evidence="2 3">
    <name type="scientific">Panicum miliaceum</name>
    <name type="common">Proso millet</name>
    <name type="synonym">Broomcorn millet</name>
    <dbReference type="NCBI Taxonomy" id="4540"/>
    <lineage>
        <taxon>Eukaryota</taxon>
        <taxon>Viridiplantae</taxon>
        <taxon>Streptophyta</taxon>
        <taxon>Embryophyta</taxon>
        <taxon>Tracheophyta</taxon>
        <taxon>Spermatophyta</taxon>
        <taxon>Magnoliopsida</taxon>
        <taxon>Liliopsida</taxon>
        <taxon>Poales</taxon>
        <taxon>Poaceae</taxon>
        <taxon>PACMAD clade</taxon>
        <taxon>Panicoideae</taxon>
        <taxon>Panicodae</taxon>
        <taxon>Paniceae</taxon>
        <taxon>Panicinae</taxon>
        <taxon>Panicum</taxon>
        <taxon>Panicum sect. Panicum</taxon>
    </lineage>
</organism>
<dbReference type="EMBL" id="PQIB02000007">
    <property type="protein sequence ID" value="RLN09803.1"/>
    <property type="molecule type" value="Genomic_DNA"/>
</dbReference>
<name>A0A3L6RXK2_PANMI</name>
<dbReference type="Proteomes" id="UP000275267">
    <property type="component" value="Unassembled WGS sequence"/>
</dbReference>
<protein>
    <submittedName>
        <fullName evidence="2">Uncharacterized protein</fullName>
    </submittedName>
</protein>
<feature type="compositionally biased region" description="Pro residues" evidence="1">
    <location>
        <begin position="188"/>
        <end position="198"/>
    </location>
</feature>
<reference evidence="3" key="1">
    <citation type="journal article" date="2019" name="Nat. Commun.">
        <title>The genome of broomcorn millet.</title>
        <authorList>
            <person name="Zou C."/>
            <person name="Miki D."/>
            <person name="Li D."/>
            <person name="Tang Q."/>
            <person name="Xiao L."/>
            <person name="Rajput S."/>
            <person name="Deng P."/>
            <person name="Jia W."/>
            <person name="Huang R."/>
            <person name="Zhang M."/>
            <person name="Sun Y."/>
            <person name="Hu J."/>
            <person name="Fu X."/>
            <person name="Schnable P.S."/>
            <person name="Li F."/>
            <person name="Zhang H."/>
            <person name="Feng B."/>
            <person name="Zhu X."/>
            <person name="Liu R."/>
            <person name="Schnable J.C."/>
            <person name="Zhu J.-K."/>
            <person name="Zhang H."/>
        </authorList>
    </citation>
    <scope>NUCLEOTIDE SEQUENCE [LARGE SCALE GENOMIC DNA]</scope>
</reference>
<comment type="caution">
    <text evidence="2">The sequence shown here is derived from an EMBL/GenBank/DDBJ whole genome shotgun (WGS) entry which is preliminary data.</text>
</comment>
<dbReference type="AlphaFoldDB" id="A0A3L6RXK2"/>
<proteinExistence type="predicted"/>
<keyword evidence="3" id="KW-1185">Reference proteome</keyword>
<gene>
    <name evidence="2" type="ORF">C2845_PM11G15760</name>
</gene>